<dbReference type="Proteomes" id="UP000199249">
    <property type="component" value="Unassembled WGS sequence"/>
</dbReference>
<gene>
    <name evidence="1" type="ORF">SAMN04488069_1332</name>
</gene>
<reference evidence="2" key="1">
    <citation type="submission" date="2016-10" db="EMBL/GenBank/DDBJ databases">
        <authorList>
            <person name="Varghese N."/>
            <person name="Submissions S."/>
        </authorList>
    </citation>
    <scope>NUCLEOTIDE SEQUENCE [LARGE SCALE GENOMIC DNA]</scope>
    <source>
        <strain evidence="2">CGMCC 1.8975</strain>
    </source>
</reference>
<proteinExistence type="predicted"/>
<dbReference type="RefSeq" id="WP_092744007.1">
    <property type="nucleotide sequence ID" value="NZ_FNOV01000033.1"/>
</dbReference>
<dbReference type="EMBL" id="FNOV01000033">
    <property type="protein sequence ID" value="SDZ00667.1"/>
    <property type="molecule type" value="Genomic_DNA"/>
</dbReference>
<keyword evidence="2" id="KW-1185">Reference proteome</keyword>
<dbReference type="AlphaFoldDB" id="A0A1H3PHX7"/>
<name>A0A1H3PHX7_9BACT</name>
<dbReference type="OrthoDB" id="888920at2"/>
<organism evidence="1 2">
    <name type="scientific">Hymenobacter psychrophilus</name>
    <dbReference type="NCBI Taxonomy" id="651662"/>
    <lineage>
        <taxon>Bacteria</taxon>
        <taxon>Pseudomonadati</taxon>
        <taxon>Bacteroidota</taxon>
        <taxon>Cytophagia</taxon>
        <taxon>Cytophagales</taxon>
        <taxon>Hymenobacteraceae</taxon>
        <taxon>Hymenobacter</taxon>
    </lineage>
</organism>
<dbReference type="STRING" id="651662.SAMN04488069_1332"/>
<sequence>MANEPQTPVFIRDLENAATQPDQVLGKLFEMEGRDGSGNPTGWRVGFATLLQALTAYGAGPNERRDLRKAVQLEKATQIVAGAGEVSTLDTLPIDFLCLGCTCRVEVDQTGQKTDKDWVLVSDANGPLQVWRDGTFRLGGKVPARWVPAGSTAAIAAGVQQFNPTAARYAVAEQVVYQGRFWQATAEMIRTQFPGNLIPTPDGTNGFWEEVSKSNTTVLYQRAGVPLMRQLQLEEELITGRTYELARGANGNVLVTAIGDTGRELSPVALWRNPATQQWEQAGYDLATDTVSELETGGAGIRYFPQDYEDADVLLTRGEIWVTTDGDWYGIELTQVVNTQPFADTPGEFRLLSGMGGPGGAPQWSAGEQLEGSLVYYAGVLYRVKVYRANGTTPPGPTTTATYEAISYTDAQAVQAVRNSNEFATLAELRYPVEAVIGGQVRRFATVQAAIDAVPTRTTATYNTVYYITVRGKSTPYMEDLSFRARNIVLTLEAGAVVQAVVEHALGTYAVSQVASRVIIKGAGTLSGAIALIENRGEDGPDGNPLFFKVEVALFNGFIVPFKDVRNDVAATSYVGLTNVRQTAPAGRFPMEFGTGYLGSQTYWLVEYRNCAVTSGKEILGVLRNQQGTLLAPTAGYVTVNLFDCVLTPGTGFAVSEPELVATITVNDDPAVPNGPQAGAVIGGGGSSPTGPTAPAAPAGVDYANPITLAGAATLATDKSYYLTGAGYALTLPDPAANIGAGIFVEVAETATGFFGIGSVATFRNGESVLLRATPGGWRLVGPLWRGVRAEIATTPAQQNTLSGAAQIPLSITRQDTFGMAEPAQARLVVPRTSRYMLGAGGLVSGGFSPTVINIAFIRVAIPGGSTTDHAVAGIGSGAIQTGKAMDLPAGTVLTLHVYFESSVNMLGGADGNCFFLSATETP</sequence>
<protein>
    <submittedName>
        <fullName evidence="1">Uncharacterized protein</fullName>
    </submittedName>
</protein>
<evidence type="ECO:0000313" key="2">
    <source>
        <dbReference type="Proteomes" id="UP000199249"/>
    </source>
</evidence>
<accession>A0A1H3PHX7</accession>
<evidence type="ECO:0000313" key="1">
    <source>
        <dbReference type="EMBL" id="SDZ00667.1"/>
    </source>
</evidence>